<dbReference type="Pfam" id="PF01337">
    <property type="entry name" value="Barstar"/>
    <property type="match status" value="1"/>
</dbReference>
<dbReference type="EMBL" id="PUHY01000010">
    <property type="protein sequence ID" value="PQO34625.1"/>
    <property type="molecule type" value="Genomic_DNA"/>
</dbReference>
<name>A0A2S8FR18_9BACT</name>
<protein>
    <submittedName>
        <fullName evidence="3">Barnase inhibitor</fullName>
    </submittedName>
</protein>
<organism evidence="3 4">
    <name type="scientific">Blastopirellula marina</name>
    <dbReference type="NCBI Taxonomy" id="124"/>
    <lineage>
        <taxon>Bacteria</taxon>
        <taxon>Pseudomonadati</taxon>
        <taxon>Planctomycetota</taxon>
        <taxon>Planctomycetia</taxon>
        <taxon>Pirellulales</taxon>
        <taxon>Pirellulaceae</taxon>
        <taxon>Blastopirellula</taxon>
    </lineage>
</organism>
<evidence type="ECO:0000313" key="3">
    <source>
        <dbReference type="EMBL" id="PQO34625.1"/>
    </source>
</evidence>
<evidence type="ECO:0000259" key="2">
    <source>
        <dbReference type="Pfam" id="PF01337"/>
    </source>
</evidence>
<dbReference type="InterPro" id="IPR035905">
    <property type="entry name" value="Barstar-like_sf"/>
</dbReference>
<accession>A0A2S8FR18</accession>
<dbReference type="AlphaFoldDB" id="A0A2S8FR18"/>
<feature type="domain" description="Barstar (barnase inhibitor)" evidence="2">
    <location>
        <begin position="14"/>
        <end position="90"/>
    </location>
</feature>
<comment type="caution">
    <text evidence="3">The sequence shown here is derived from an EMBL/GenBank/DDBJ whole genome shotgun (WGS) entry which is preliminary data.</text>
</comment>
<evidence type="ECO:0000313" key="4">
    <source>
        <dbReference type="Proteomes" id="UP000238322"/>
    </source>
</evidence>
<comment type="similarity">
    <text evidence="1">Belongs to the barstar family.</text>
</comment>
<dbReference type="SUPFAM" id="SSF52038">
    <property type="entry name" value="Barstar-related"/>
    <property type="match status" value="1"/>
</dbReference>
<gene>
    <name evidence="3" type="ORF">C5Y83_14040</name>
</gene>
<dbReference type="Proteomes" id="UP000238322">
    <property type="component" value="Unassembled WGS sequence"/>
</dbReference>
<sequence>MNMPEERRVVVPSSLTSLDEIYTFLQESLDFPSYFGRNLNALWDCATSDITNPVCVVWPKRWDSGNPYLWWKALPVLNVLQEAAEENERLRIEMGG</sequence>
<reference evidence="3 4" key="1">
    <citation type="submission" date="2018-02" db="EMBL/GenBank/DDBJ databases">
        <title>Comparative genomes isolates from brazilian mangrove.</title>
        <authorList>
            <person name="Araujo J.E."/>
            <person name="Taketani R.G."/>
            <person name="Silva M.C.P."/>
            <person name="Loureco M.V."/>
            <person name="Andreote F.D."/>
        </authorList>
    </citation>
    <scope>NUCLEOTIDE SEQUENCE [LARGE SCALE GENOMIC DNA]</scope>
    <source>
        <strain evidence="3 4">Hex-1 MGV</strain>
    </source>
</reference>
<proteinExistence type="inferred from homology"/>
<evidence type="ECO:0000256" key="1">
    <source>
        <dbReference type="ARBA" id="ARBA00006845"/>
    </source>
</evidence>
<dbReference type="Gene3D" id="3.30.370.10">
    <property type="entry name" value="Barstar-like"/>
    <property type="match status" value="1"/>
</dbReference>
<dbReference type="InterPro" id="IPR000468">
    <property type="entry name" value="Barstar"/>
</dbReference>